<reference evidence="2 3" key="1">
    <citation type="submission" date="2023-11" db="EMBL/GenBank/DDBJ databases">
        <title>Coraliomargarita sp. nov., isolated from marine algae.</title>
        <authorList>
            <person name="Lee J.K."/>
            <person name="Baek J.H."/>
            <person name="Kim J.M."/>
            <person name="Choi D.G."/>
            <person name="Jeon C.O."/>
        </authorList>
    </citation>
    <scope>NUCLEOTIDE SEQUENCE [LARGE SCALE GENOMIC DNA]</scope>
    <source>
        <strain evidence="2 3">J2-16</strain>
    </source>
</reference>
<accession>A0ABZ0RQP7</accession>
<feature type="transmembrane region" description="Helical" evidence="1">
    <location>
        <begin position="30"/>
        <end position="48"/>
    </location>
</feature>
<protein>
    <recommendedName>
        <fullName evidence="4">Holin</fullName>
    </recommendedName>
</protein>
<sequence length="56" mass="6080">MKRIYEQIIDLRPAWIGTAGTGATAILDGVNAAVGILVGLATLTYLIIRIRKELKK</sequence>
<name>A0ABZ0RQP7_9BACT</name>
<evidence type="ECO:0008006" key="4">
    <source>
        <dbReference type="Google" id="ProtNLM"/>
    </source>
</evidence>
<organism evidence="2 3">
    <name type="scientific">Coraliomargarita algicola</name>
    <dbReference type="NCBI Taxonomy" id="3092156"/>
    <lineage>
        <taxon>Bacteria</taxon>
        <taxon>Pseudomonadati</taxon>
        <taxon>Verrucomicrobiota</taxon>
        <taxon>Opitutia</taxon>
        <taxon>Puniceicoccales</taxon>
        <taxon>Coraliomargaritaceae</taxon>
        <taxon>Coraliomargarita</taxon>
    </lineage>
</organism>
<proteinExistence type="predicted"/>
<dbReference type="Proteomes" id="UP001324993">
    <property type="component" value="Chromosome"/>
</dbReference>
<keyword evidence="1" id="KW-0812">Transmembrane</keyword>
<keyword evidence="1" id="KW-1133">Transmembrane helix</keyword>
<dbReference type="RefSeq" id="WP_319832147.1">
    <property type="nucleotide sequence ID" value="NZ_CP138858.1"/>
</dbReference>
<evidence type="ECO:0000313" key="3">
    <source>
        <dbReference type="Proteomes" id="UP001324993"/>
    </source>
</evidence>
<dbReference type="EMBL" id="CP138858">
    <property type="protein sequence ID" value="WPJ95254.1"/>
    <property type="molecule type" value="Genomic_DNA"/>
</dbReference>
<gene>
    <name evidence="2" type="ORF">SH580_17670</name>
</gene>
<evidence type="ECO:0000256" key="1">
    <source>
        <dbReference type="SAM" id="Phobius"/>
    </source>
</evidence>
<keyword evidence="1" id="KW-0472">Membrane</keyword>
<keyword evidence="3" id="KW-1185">Reference proteome</keyword>
<evidence type="ECO:0000313" key="2">
    <source>
        <dbReference type="EMBL" id="WPJ95254.1"/>
    </source>
</evidence>